<evidence type="ECO:0000259" key="4">
    <source>
        <dbReference type="Pfam" id="PF24501"/>
    </source>
</evidence>
<dbReference type="InterPro" id="IPR055436">
    <property type="entry name" value="Ig_TMEM131L_4"/>
</dbReference>
<organism evidence="5 6">
    <name type="scientific">Durusdinium trenchii</name>
    <dbReference type="NCBI Taxonomy" id="1381693"/>
    <lineage>
        <taxon>Eukaryota</taxon>
        <taxon>Sar</taxon>
        <taxon>Alveolata</taxon>
        <taxon>Dinophyceae</taxon>
        <taxon>Suessiales</taxon>
        <taxon>Symbiodiniaceae</taxon>
        <taxon>Durusdinium</taxon>
    </lineage>
</organism>
<dbReference type="Pfam" id="PF24501">
    <property type="entry name" value="Ig_TMEM131L_5"/>
    <property type="match status" value="1"/>
</dbReference>
<feature type="chain" id="PRO_5046177557" evidence="2">
    <location>
        <begin position="28"/>
        <end position="1898"/>
    </location>
</feature>
<evidence type="ECO:0000313" key="5">
    <source>
        <dbReference type="EMBL" id="CAK9076933.1"/>
    </source>
</evidence>
<comment type="caution">
    <text evidence="5">The sequence shown here is derived from an EMBL/GenBank/DDBJ whole genome shotgun (WGS) entry which is preliminary data.</text>
</comment>
<keyword evidence="1" id="KW-0472">Membrane</keyword>
<sequence>MAAHERHFRALLAAALLAALHCPLVWSAASIPLGAEGIKMGSLRFDPPQLDFQDEFTCVAHHERVNIYCDGCHDFLSVESASSDVADIIPALTPRSGVKKNKKGKSPVIAILHVMFIAQQPGEVHGRIAVSTTAGVINYEVKGNATANQYRIDPVVHSKVSGGEVMHHPLSVFNPFNEVMQISQVFTNDTFIQLLAPGEFRQAGHKRTPAGSGSLLPERAGSAWKIQPQEQSIVGYAKFTLPPGKYRGFIEIRIEGHPTRILIPVTLGVVKVTGIKISPEIVDFQTLVSSVQARSIWLSVTNLNSQPIQLLSLFDPTQNPNLQISGFDHKKGISVSSGSMVRFAKVTYHGSREGAVHGKLQLIVNDTDAVSATLDVPYKANVLYGSLGFMNDKTKFLATPGRVTSTMRAIMVSNNFSVPILIRSAKIDDASFKISHFQPDTVLQPGEAASLMHLEYTSNGSSALCTRDLELATNVTAMKIPLQVYHGNLHCQMEHGELQECSAAASAGSLDLDLGILSVSEARRSRLNITNLNPVNVTIESFSFSHPSVSLHMDGMYSPQGIQTRGSRPIPRQSNTKKVLTLQPGHRLALTLEVLEKEPTVAGGPSVNASVQLVTKRGEKITIRIRYESVLGGLSFSPASLRFEASFPGRVQNRVVAARSTFEQPLQLSAVRSTDSRIIPELLTKTLKPLARTEVVRVYYDPAKVSMPSGAGAAEDSARELFAASESGETVHWNTPLTLDSLEQWMARQKSVTHVHGRGTDIIEAMLIFDTNIVWGATLQVQASLMQPHALFEPMLAFDLTQVGATKARWLLAQNPSDSPLALQLVFPVCTDQAMKSRSSLAQQNQTSTAPDATWSSALAADCEGGRAFHLGPEAEGQIWHVEPYGEASIGPVIFEPFQHAQFRTTLYVRNNLTTLHPVELNGHGGSSRLVFPEGVLEFNLTISDFAEEEDGSGLQNLGKLRLNESDDLYVSKSGWLSWMTANQTESAVEDSEKGSKPWWRQRRLAVTRSIVATNDCELPVEVAQIDIGGIPGCSAFGFEVQDCQLPITVAPRESVAFMVSFTPEVVASRWVQPKQQKTLKIMRRAWVSHELVSEVASILLENVLMYDVEWHRPKTSPLDDFRALSLGEADVNFEVWQGGKAEELQRWVRSDSAEVVGSHSMLAYDGIHTLKHTIDRFPEAEFYQYLQTPQMSWVFASDAFQQGESFADPGNLCRDQRWNCTDFVWQPPHCREEVRCVGQVLHDYPHYSQGVMEQQIANNGLPLSTVYLTPLSKQVAVWNAFASKRNILFQHHFPSEGVDGVPSSAFVPIQFSPKRYGCNSTESSSPDGGFSCHLEAKRLLIVASPAFVTEGDAAYFAERFRLDKESYDRLFDLWRQHDGDAYQAACRWLQETGSSKWGGWIRFSKQVDFIREFPPMSGCFPTFYLFFLAAVTVAFTEKYLLKSLKACKRWCTRPPAQNPNWEPTDLSDIQRRMNDRASYTTPDFTSKLVASRSASFVEVKMALLKGSMGFMSFFRDEEDFCEDSGRAMIPPQASSCFRQYFHSSLQVLIYIVTSGLANIAVSALTFALATGMVGALLAEVRATKENNKQVDPLLQVEDWYTNWLSDMQTVTVLIDDFKFLPTFFITYMIGQDVTRWLEWLRTMFRVQGRLHDVGLVVATSYRKVNDPQIGKQQRQMLFKWYRYLNAIHYLGYFKLAPSIGASGDEVLQDLRTAGLLKEAECQQLQFAGTKLRDTLVSWLGTLWHDELERGWVQSSDSDVFMRKICELRGILAQLSDMQDLRISQMVRVMMVVVTNILLGLALIGYPTKMYEDTTECIQFWPLIACYLYFICYRGMLHVMFLLDKGPFYAKGDCVNIDALLISTERYMFHIFRTSFKSSQQKNTKYPLPDRPQEPAAV</sequence>
<evidence type="ECO:0000256" key="2">
    <source>
        <dbReference type="SAM" id="SignalP"/>
    </source>
</evidence>
<protein>
    <submittedName>
        <fullName evidence="5">Uncharacterized protein</fullName>
    </submittedName>
</protein>
<feature type="transmembrane region" description="Helical" evidence="1">
    <location>
        <begin position="1818"/>
        <end position="1843"/>
    </location>
</feature>
<feature type="transmembrane region" description="Helical" evidence="1">
    <location>
        <begin position="1786"/>
        <end position="1806"/>
    </location>
</feature>
<gene>
    <name evidence="5" type="ORF">CCMP2556_LOCUS37921</name>
</gene>
<dbReference type="Proteomes" id="UP001642484">
    <property type="component" value="Unassembled WGS sequence"/>
</dbReference>
<feature type="domain" description="TMEM131L fifth Ig-like" evidence="4">
    <location>
        <begin position="1016"/>
        <end position="1071"/>
    </location>
</feature>
<dbReference type="PANTHER" id="PTHR22050">
    <property type="entry name" value="RW1 PROTEIN HOMOLOG"/>
    <property type="match status" value="1"/>
</dbReference>
<dbReference type="Pfam" id="PF24499">
    <property type="entry name" value="Ig_TMEM131L_4"/>
    <property type="match status" value="1"/>
</dbReference>
<name>A0ABP0PLM9_9DINO</name>
<evidence type="ECO:0000259" key="3">
    <source>
        <dbReference type="Pfam" id="PF24499"/>
    </source>
</evidence>
<accession>A0ABP0PLM9</accession>
<dbReference type="EMBL" id="CAXAMN010023350">
    <property type="protein sequence ID" value="CAK9076933.1"/>
    <property type="molecule type" value="Genomic_DNA"/>
</dbReference>
<keyword evidence="1" id="KW-1133">Transmembrane helix</keyword>
<keyword evidence="1" id="KW-0812">Transmembrane</keyword>
<dbReference type="InterPro" id="IPR039877">
    <property type="entry name" value="TMEM131-like"/>
</dbReference>
<evidence type="ECO:0000256" key="1">
    <source>
        <dbReference type="SAM" id="Phobius"/>
    </source>
</evidence>
<keyword evidence="2" id="KW-0732">Signal</keyword>
<feature type="signal peptide" evidence="2">
    <location>
        <begin position="1"/>
        <end position="27"/>
    </location>
</feature>
<keyword evidence="6" id="KW-1185">Reference proteome</keyword>
<dbReference type="InterPro" id="IPR055437">
    <property type="entry name" value="TMEM131L_Ig_5"/>
</dbReference>
<dbReference type="PANTHER" id="PTHR22050:SF0">
    <property type="entry name" value="TRANSMEMBRANE PROTEIN 131 HOMOLOG"/>
    <property type="match status" value="1"/>
</dbReference>
<proteinExistence type="predicted"/>
<reference evidence="5 6" key="1">
    <citation type="submission" date="2024-02" db="EMBL/GenBank/DDBJ databases">
        <authorList>
            <person name="Chen Y."/>
            <person name="Shah S."/>
            <person name="Dougan E. K."/>
            <person name="Thang M."/>
            <person name="Chan C."/>
        </authorList>
    </citation>
    <scope>NUCLEOTIDE SEQUENCE [LARGE SCALE GENOMIC DNA]</scope>
</reference>
<feature type="transmembrane region" description="Helical" evidence="1">
    <location>
        <begin position="1548"/>
        <end position="1579"/>
    </location>
</feature>
<feature type="domain" description="TMEM131L fourth Ig-like" evidence="3">
    <location>
        <begin position="796"/>
        <end position="925"/>
    </location>
</feature>
<feature type="transmembrane region" description="Helical" evidence="1">
    <location>
        <begin position="1424"/>
        <end position="1442"/>
    </location>
</feature>
<evidence type="ECO:0000313" key="6">
    <source>
        <dbReference type="Proteomes" id="UP001642484"/>
    </source>
</evidence>